<comment type="caution">
    <text evidence="2">The sequence shown here is derived from an EMBL/GenBank/DDBJ whole genome shotgun (WGS) entry which is preliminary data.</text>
</comment>
<proteinExistence type="predicted"/>
<dbReference type="EMBL" id="JADEVV010000054">
    <property type="protein sequence ID" value="MBE9255239.1"/>
    <property type="molecule type" value="Genomic_DNA"/>
</dbReference>
<name>A0ABR9VV62_9SYNC</name>
<dbReference type="Proteomes" id="UP000658720">
    <property type="component" value="Unassembled WGS sequence"/>
</dbReference>
<evidence type="ECO:0000313" key="3">
    <source>
        <dbReference type="Proteomes" id="UP000658720"/>
    </source>
</evidence>
<dbReference type="Gene3D" id="1.20.120.330">
    <property type="entry name" value="Nucleotidyltransferases domain 2"/>
    <property type="match status" value="1"/>
</dbReference>
<evidence type="ECO:0000259" key="1">
    <source>
        <dbReference type="Pfam" id="PF05168"/>
    </source>
</evidence>
<reference evidence="2 3" key="1">
    <citation type="submission" date="2020-10" db="EMBL/GenBank/DDBJ databases">
        <authorList>
            <person name="Castelo-Branco R."/>
            <person name="Eusebio N."/>
            <person name="Adriana R."/>
            <person name="Vieira A."/>
            <person name="Brugerolle De Fraissinette N."/>
            <person name="Rezende De Castro R."/>
            <person name="Schneider M.P."/>
            <person name="Vasconcelos V."/>
            <person name="Leao P.N."/>
        </authorList>
    </citation>
    <scope>NUCLEOTIDE SEQUENCE [LARGE SCALE GENOMIC DNA]</scope>
    <source>
        <strain evidence="2 3">LEGE 00031</strain>
    </source>
</reference>
<accession>A0ABR9VV62</accession>
<dbReference type="Pfam" id="PF05168">
    <property type="entry name" value="HEPN"/>
    <property type="match status" value="1"/>
</dbReference>
<dbReference type="SUPFAM" id="SSF81593">
    <property type="entry name" value="Nucleotidyltransferase substrate binding subunit/domain"/>
    <property type="match status" value="1"/>
</dbReference>
<evidence type="ECO:0000313" key="2">
    <source>
        <dbReference type="EMBL" id="MBE9255239.1"/>
    </source>
</evidence>
<protein>
    <submittedName>
        <fullName evidence="2">HEPN domain-containing protein</fullName>
    </submittedName>
</protein>
<organism evidence="2 3">
    <name type="scientific">Synechocystis salina LEGE 00031</name>
    <dbReference type="NCBI Taxonomy" id="1828736"/>
    <lineage>
        <taxon>Bacteria</taxon>
        <taxon>Bacillati</taxon>
        <taxon>Cyanobacteriota</taxon>
        <taxon>Cyanophyceae</taxon>
        <taxon>Synechococcales</taxon>
        <taxon>Merismopediaceae</taxon>
        <taxon>Synechocystis</taxon>
    </lineage>
</organism>
<dbReference type="InterPro" id="IPR007842">
    <property type="entry name" value="HEPN_dom"/>
</dbReference>
<sequence>MTPTTSIDWISIANERAKDANVMKIERGKSAGSVYMAGYALECSLKALLQSKGIKFPRRGQEGHNLRRLWEMSGFKCSDLADKTGAKTFFVEEWNTSLRYELTCNSSLSIVELVDGARQLTGWIQSQIRRTNRRGK</sequence>
<keyword evidence="3" id="KW-1185">Reference proteome</keyword>
<feature type="domain" description="HEPN" evidence="1">
    <location>
        <begin position="8"/>
        <end position="105"/>
    </location>
</feature>
<gene>
    <name evidence="2" type="ORF">IQ217_15630</name>
</gene>